<organism evidence="9 10">
    <name type="scientific">Endomicrobium proavitum</name>
    <dbReference type="NCBI Taxonomy" id="1408281"/>
    <lineage>
        <taxon>Bacteria</taxon>
        <taxon>Pseudomonadati</taxon>
        <taxon>Elusimicrobiota</taxon>
        <taxon>Endomicrobiia</taxon>
        <taxon>Endomicrobiales</taxon>
        <taxon>Endomicrobiaceae</taxon>
        <taxon>Endomicrobium</taxon>
    </lineage>
</organism>
<comment type="function">
    <text evidence="5">One of the primary rRNA binding proteins. Required for association of the 30S and 50S subunits to form the 70S ribosome, for tRNA binding and peptide bond formation. It has been suggested to have peptidyltransferase activity; this is somewhat controversial. Makes several contacts with the 16S rRNA in the 70S ribosome.</text>
</comment>
<dbReference type="SMART" id="SM01383">
    <property type="entry name" value="Ribosomal_L2"/>
    <property type="match status" value="1"/>
</dbReference>
<evidence type="ECO:0000256" key="4">
    <source>
        <dbReference type="ARBA" id="ARBA00035242"/>
    </source>
</evidence>
<feature type="region of interest" description="Disordered" evidence="6">
    <location>
        <begin position="221"/>
        <end position="261"/>
    </location>
</feature>
<dbReference type="InterPro" id="IPR012340">
    <property type="entry name" value="NA-bd_OB-fold"/>
</dbReference>
<sequence>MPIKTFKPYTQSRRQMTMSDFSDITKTEPEKSLIKIVKKHGGRNNTGQVMVRFRGGGHKRFYRIIDFKRDKFNVAAEVIAIEYDPNRSSRIALLQYTDGEKRYIIQPVGVNVGDTLMSGPDAEIRAGNSLPLANIPVGTFIHNIELVPAKGGQLVRSAGASAQLLAKEGDYAHVRMPSGEIRLIRVNCYATIGQVGNIDHENITIGSAGRNRHKGFKPHVRGTAMNSVDHPHGGGRGRSKGGNQPRSPWNQPAKGFKTRPRKVWDWVIVSHRNKAKK</sequence>
<evidence type="ECO:0000313" key="10">
    <source>
        <dbReference type="Proteomes" id="UP000035337"/>
    </source>
</evidence>
<dbReference type="SUPFAM" id="SSF50249">
    <property type="entry name" value="Nucleic acid-binding proteins"/>
    <property type="match status" value="1"/>
</dbReference>
<dbReference type="PATRIC" id="fig|1408281.3.peg.1341"/>
<feature type="domain" description="Large ribosomal subunit protein uL2 RNA-binding" evidence="8">
    <location>
        <begin position="42"/>
        <end position="118"/>
    </location>
</feature>
<evidence type="ECO:0000313" key="9">
    <source>
        <dbReference type="EMBL" id="AKL98675.1"/>
    </source>
</evidence>
<dbReference type="HAMAP" id="MF_01320_B">
    <property type="entry name" value="Ribosomal_uL2_B"/>
    <property type="match status" value="1"/>
</dbReference>
<dbReference type="AlphaFoldDB" id="A0A0G3WLA3"/>
<dbReference type="RefSeq" id="WP_052571433.1">
    <property type="nucleotide sequence ID" value="NZ_CP009498.1"/>
</dbReference>
<dbReference type="STRING" id="1408281.Epro_1299"/>
<keyword evidence="5" id="KW-0699">rRNA-binding</keyword>
<protein>
    <recommendedName>
        <fullName evidence="4 5">Large ribosomal subunit protein uL2</fullName>
    </recommendedName>
</protein>
<evidence type="ECO:0000256" key="5">
    <source>
        <dbReference type="HAMAP-Rule" id="MF_01320"/>
    </source>
</evidence>
<dbReference type="GO" id="GO:0002181">
    <property type="term" value="P:cytoplasmic translation"/>
    <property type="evidence" value="ECO:0007669"/>
    <property type="project" value="TreeGrafter"/>
</dbReference>
<keyword evidence="2 5" id="KW-0689">Ribosomal protein</keyword>
<evidence type="ECO:0000259" key="7">
    <source>
        <dbReference type="SMART" id="SM01382"/>
    </source>
</evidence>
<dbReference type="GO" id="GO:0003735">
    <property type="term" value="F:structural constituent of ribosome"/>
    <property type="evidence" value="ECO:0007669"/>
    <property type="project" value="InterPro"/>
</dbReference>
<dbReference type="FunFam" id="2.30.30.30:FF:000001">
    <property type="entry name" value="50S ribosomal protein L2"/>
    <property type="match status" value="1"/>
</dbReference>
<dbReference type="Gene3D" id="2.30.30.30">
    <property type="match status" value="1"/>
</dbReference>
<name>A0A0G3WLA3_9BACT</name>
<dbReference type="KEGG" id="epo:Epro_1299"/>
<dbReference type="InterPro" id="IPR022669">
    <property type="entry name" value="Ribosomal_uL2_C"/>
</dbReference>
<evidence type="ECO:0000256" key="2">
    <source>
        <dbReference type="ARBA" id="ARBA00022980"/>
    </source>
</evidence>
<dbReference type="InterPro" id="IPR005880">
    <property type="entry name" value="Ribosomal_uL2_bac/org-type"/>
</dbReference>
<dbReference type="PANTHER" id="PTHR13691">
    <property type="entry name" value="RIBOSOMAL PROTEIN L2"/>
    <property type="match status" value="1"/>
</dbReference>
<evidence type="ECO:0000259" key="8">
    <source>
        <dbReference type="SMART" id="SM01383"/>
    </source>
</evidence>
<dbReference type="Proteomes" id="UP000035337">
    <property type="component" value="Chromosome"/>
</dbReference>
<dbReference type="FunFam" id="2.40.50.140:FF:000003">
    <property type="entry name" value="50S ribosomal protein L2"/>
    <property type="match status" value="1"/>
</dbReference>
<dbReference type="InterPro" id="IPR022666">
    <property type="entry name" value="Ribosomal_uL2_RNA-bd_dom"/>
</dbReference>
<accession>A0A0G3WLA3</accession>
<evidence type="ECO:0000256" key="3">
    <source>
        <dbReference type="ARBA" id="ARBA00023274"/>
    </source>
</evidence>
<dbReference type="SUPFAM" id="SSF50104">
    <property type="entry name" value="Translation proteins SH3-like domain"/>
    <property type="match status" value="1"/>
</dbReference>
<keyword evidence="5" id="KW-0694">RNA-binding</keyword>
<dbReference type="InterPro" id="IPR008991">
    <property type="entry name" value="Translation_prot_SH3-like_sf"/>
</dbReference>
<dbReference type="Gene3D" id="2.40.50.140">
    <property type="entry name" value="Nucleic acid-binding proteins"/>
    <property type="match status" value="1"/>
</dbReference>
<evidence type="ECO:0000256" key="6">
    <source>
        <dbReference type="SAM" id="MobiDB-lite"/>
    </source>
</evidence>
<feature type="domain" description="Large ribosomal subunit protein uL2 C-terminal" evidence="7">
    <location>
        <begin position="124"/>
        <end position="252"/>
    </location>
</feature>
<dbReference type="EMBL" id="CP009498">
    <property type="protein sequence ID" value="AKL98675.1"/>
    <property type="molecule type" value="Genomic_DNA"/>
</dbReference>
<dbReference type="Gene3D" id="4.10.950.10">
    <property type="entry name" value="Ribosomal protein L2, domain 3"/>
    <property type="match status" value="1"/>
</dbReference>
<dbReference type="GO" id="GO:0019843">
    <property type="term" value="F:rRNA binding"/>
    <property type="evidence" value="ECO:0007669"/>
    <property type="project" value="UniProtKB-UniRule"/>
</dbReference>
<dbReference type="PANTHER" id="PTHR13691:SF5">
    <property type="entry name" value="LARGE RIBOSOMAL SUBUNIT PROTEIN UL2M"/>
    <property type="match status" value="1"/>
</dbReference>
<dbReference type="NCBIfam" id="TIGR01171">
    <property type="entry name" value="rplB_bact"/>
    <property type="match status" value="1"/>
</dbReference>
<dbReference type="GO" id="GO:0016740">
    <property type="term" value="F:transferase activity"/>
    <property type="evidence" value="ECO:0007669"/>
    <property type="project" value="InterPro"/>
</dbReference>
<dbReference type="FunFam" id="4.10.950.10:FF:000001">
    <property type="entry name" value="50S ribosomal protein L2"/>
    <property type="match status" value="1"/>
</dbReference>
<gene>
    <name evidence="5 9" type="primary">rplB</name>
    <name evidence="9" type="ORF">Epro_1299</name>
</gene>
<dbReference type="Pfam" id="PF03947">
    <property type="entry name" value="Ribosomal_L2_C"/>
    <property type="match status" value="1"/>
</dbReference>
<dbReference type="InterPro" id="IPR014722">
    <property type="entry name" value="Rib_uL2_dom2"/>
</dbReference>
<keyword evidence="3 5" id="KW-0687">Ribonucleoprotein</keyword>
<comment type="similarity">
    <text evidence="1 5">Belongs to the universal ribosomal protein uL2 family.</text>
</comment>
<dbReference type="GO" id="GO:0015934">
    <property type="term" value="C:large ribosomal subunit"/>
    <property type="evidence" value="ECO:0007669"/>
    <property type="project" value="InterPro"/>
</dbReference>
<dbReference type="PIRSF" id="PIRSF002158">
    <property type="entry name" value="Ribosomal_L2"/>
    <property type="match status" value="1"/>
</dbReference>
<proteinExistence type="inferred from homology"/>
<evidence type="ECO:0000256" key="1">
    <source>
        <dbReference type="ARBA" id="ARBA00005636"/>
    </source>
</evidence>
<dbReference type="InterPro" id="IPR002171">
    <property type="entry name" value="Ribosomal_uL2"/>
</dbReference>
<dbReference type="Pfam" id="PF00181">
    <property type="entry name" value="Ribosomal_L2_N"/>
    <property type="match status" value="1"/>
</dbReference>
<dbReference type="OrthoDB" id="9778722at2"/>
<keyword evidence="10" id="KW-1185">Reference proteome</keyword>
<dbReference type="InterPro" id="IPR014726">
    <property type="entry name" value="Ribosomal_uL2_dom3"/>
</dbReference>
<reference evidence="9 10" key="1">
    <citation type="submission" date="2014-09" db="EMBL/GenBank/DDBJ databases">
        <title>Complete genome sequence of Endomicrobium proavitum.</title>
        <authorList>
            <person name="Zheng H."/>
        </authorList>
    </citation>
    <scope>NUCLEOTIDE SEQUENCE [LARGE SCALE GENOMIC DNA]</scope>
    <source>
        <strain evidence="9 10">Rsa215</strain>
    </source>
</reference>
<dbReference type="SMART" id="SM01382">
    <property type="entry name" value="Ribosomal_L2_C"/>
    <property type="match status" value="1"/>
</dbReference>
<comment type="subunit">
    <text evidence="5">Part of the 50S ribosomal subunit. Forms a bridge to the 30S subunit in the 70S ribosome.</text>
</comment>